<dbReference type="EMBL" id="LUGG01000002">
    <property type="protein sequence ID" value="OBZ77643.1"/>
    <property type="molecule type" value="Genomic_DNA"/>
</dbReference>
<sequence>MYGSFSTDPQARVAKHIYSAVIFACIIRHANVIFRSEDEQVAGTGPGTHTALVKAGVDLVRQSCGSVAVVTSGCAAVVRQLCGSGCVSCLPPTRQL</sequence>
<organism evidence="1 2">
    <name type="scientific">Grifola frondosa</name>
    <name type="common">Maitake</name>
    <name type="synonym">Polyporus frondosus</name>
    <dbReference type="NCBI Taxonomy" id="5627"/>
    <lineage>
        <taxon>Eukaryota</taxon>
        <taxon>Fungi</taxon>
        <taxon>Dikarya</taxon>
        <taxon>Basidiomycota</taxon>
        <taxon>Agaricomycotina</taxon>
        <taxon>Agaricomycetes</taxon>
        <taxon>Polyporales</taxon>
        <taxon>Grifolaceae</taxon>
        <taxon>Grifola</taxon>
    </lineage>
</organism>
<name>A0A1C7MLA5_GRIFR</name>
<gene>
    <name evidence="1" type="ORF">A0H81_02475</name>
</gene>
<protein>
    <submittedName>
        <fullName evidence="1">Uncharacterized protein</fullName>
    </submittedName>
</protein>
<evidence type="ECO:0000313" key="1">
    <source>
        <dbReference type="EMBL" id="OBZ77643.1"/>
    </source>
</evidence>
<comment type="caution">
    <text evidence="1">The sequence shown here is derived from an EMBL/GenBank/DDBJ whole genome shotgun (WGS) entry which is preliminary data.</text>
</comment>
<keyword evidence="2" id="KW-1185">Reference proteome</keyword>
<evidence type="ECO:0000313" key="2">
    <source>
        <dbReference type="Proteomes" id="UP000092993"/>
    </source>
</evidence>
<dbReference type="AlphaFoldDB" id="A0A1C7MLA5"/>
<dbReference type="Proteomes" id="UP000092993">
    <property type="component" value="Unassembled WGS sequence"/>
</dbReference>
<reference evidence="1 2" key="1">
    <citation type="submission" date="2016-03" db="EMBL/GenBank/DDBJ databases">
        <title>Whole genome sequencing of Grifola frondosa 9006-11.</title>
        <authorList>
            <person name="Min B."/>
            <person name="Park H."/>
            <person name="Kim J.-G."/>
            <person name="Cho H."/>
            <person name="Oh Y.-L."/>
            <person name="Kong W.-S."/>
            <person name="Choi I.-G."/>
        </authorList>
    </citation>
    <scope>NUCLEOTIDE SEQUENCE [LARGE SCALE GENOMIC DNA]</scope>
    <source>
        <strain evidence="1 2">9006-11</strain>
    </source>
</reference>
<proteinExistence type="predicted"/>
<accession>A0A1C7MLA5</accession>